<evidence type="ECO:0000313" key="2">
    <source>
        <dbReference type="EMBL" id="GGK00914.1"/>
    </source>
</evidence>
<comment type="caution">
    <text evidence="2">The sequence shown here is derived from an EMBL/GenBank/DDBJ whole genome shotgun (WGS) entry which is preliminary data.</text>
</comment>
<evidence type="ECO:0000313" key="3">
    <source>
        <dbReference type="Proteomes" id="UP000649739"/>
    </source>
</evidence>
<keyword evidence="1" id="KW-0732">Signal</keyword>
<name>A0A8J3FCM3_9ACTN</name>
<dbReference type="InterPro" id="IPR006311">
    <property type="entry name" value="TAT_signal"/>
</dbReference>
<organism evidence="2 3">
    <name type="scientific">Pilimelia anulata</name>
    <dbReference type="NCBI Taxonomy" id="53371"/>
    <lineage>
        <taxon>Bacteria</taxon>
        <taxon>Bacillati</taxon>
        <taxon>Actinomycetota</taxon>
        <taxon>Actinomycetes</taxon>
        <taxon>Micromonosporales</taxon>
        <taxon>Micromonosporaceae</taxon>
        <taxon>Pilimelia</taxon>
    </lineage>
</organism>
<dbReference type="AlphaFoldDB" id="A0A8J3FCM3"/>
<dbReference type="PROSITE" id="PS51318">
    <property type="entry name" value="TAT"/>
    <property type="match status" value="1"/>
</dbReference>
<dbReference type="EMBL" id="BMQB01000007">
    <property type="protein sequence ID" value="GGK00914.1"/>
    <property type="molecule type" value="Genomic_DNA"/>
</dbReference>
<dbReference type="RefSeq" id="WP_189171111.1">
    <property type="nucleotide sequence ID" value="NZ_BMQB01000007.1"/>
</dbReference>
<proteinExistence type="predicted"/>
<sequence>MNALPSRRPWHRRAAAIGALLTALSPIAVPAPALADAVPDYVAISRATPTTMPENPPGSEGAIRATLKFRGLAAGDTRNLRAEAVVGNSRVNGEPGRVSVSMKITCNKIGGSTLPTADVWPGGPNLLRGGPDKTLMGRILFRAPEAGDYECHERVYVGRDLSDGEETAALVSGFLGDISGPIDPAHSRQVVSDTPANLYFDNGKDAQVNVLSGYRTAANATSFVAVSDIYTTSCYQKDNHCPTGNPDSSGTDTARIYARLVATPSVTTGSCAVQATNPTTTSVSRSVHHTRITQALVVNLPAAGCGTWTINSYVKDDGGKLPFVVNTANPYTVTYARPAY</sequence>
<protein>
    <submittedName>
        <fullName evidence="2">Uncharacterized protein</fullName>
    </submittedName>
</protein>
<evidence type="ECO:0000256" key="1">
    <source>
        <dbReference type="SAM" id="SignalP"/>
    </source>
</evidence>
<gene>
    <name evidence="2" type="ORF">GCM10010123_33590</name>
</gene>
<feature type="chain" id="PRO_5035271197" evidence="1">
    <location>
        <begin position="36"/>
        <end position="340"/>
    </location>
</feature>
<accession>A0A8J3FCM3</accession>
<reference evidence="2" key="2">
    <citation type="submission" date="2020-09" db="EMBL/GenBank/DDBJ databases">
        <authorList>
            <person name="Sun Q."/>
            <person name="Ohkuma M."/>
        </authorList>
    </citation>
    <scope>NUCLEOTIDE SEQUENCE</scope>
    <source>
        <strain evidence="2">JCM 3090</strain>
    </source>
</reference>
<dbReference type="Proteomes" id="UP000649739">
    <property type="component" value="Unassembled WGS sequence"/>
</dbReference>
<feature type="signal peptide" evidence="1">
    <location>
        <begin position="1"/>
        <end position="35"/>
    </location>
</feature>
<reference evidence="2" key="1">
    <citation type="journal article" date="2014" name="Int. J. Syst. Evol. Microbiol.">
        <title>Complete genome sequence of Corynebacterium casei LMG S-19264T (=DSM 44701T), isolated from a smear-ripened cheese.</title>
        <authorList>
            <consortium name="US DOE Joint Genome Institute (JGI-PGF)"/>
            <person name="Walter F."/>
            <person name="Albersmeier A."/>
            <person name="Kalinowski J."/>
            <person name="Ruckert C."/>
        </authorList>
    </citation>
    <scope>NUCLEOTIDE SEQUENCE</scope>
    <source>
        <strain evidence="2">JCM 3090</strain>
    </source>
</reference>
<keyword evidence="3" id="KW-1185">Reference proteome</keyword>